<comment type="caution">
    <text evidence="1">The sequence shown here is derived from an EMBL/GenBank/DDBJ whole genome shotgun (WGS) entry which is preliminary data.</text>
</comment>
<dbReference type="PANTHER" id="PTHR33116">
    <property type="entry name" value="REVERSE TRANSCRIPTASE ZINC-BINDING DOMAIN-CONTAINING PROTEIN-RELATED-RELATED"/>
    <property type="match status" value="1"/>
</dbReference>
<keyword evidence="2" id="KW-1185">Reference proteome</keyword>
<gene>
    <name evidence="1" type="ORF">CFOL_v3_35678</name>
</gene>
<sequence>DKLVHMGILTSANCVFNCGKNENVDHLYFACPYTQTIWIEILSKCNIYRPSLPWKEEVQWMVDHDRGNKPPQMFRKLSIGATVYQIWMERNRRSFRNCFLPPEAIIHKIQGDVAAKLAGHKNMFDHTNEHHHSLGVNWGIVG</sequence>
<dbReference type="OrthoDB" id="1622315at2759"/>
<protein>
    <submittedName>
        <fullName evidence="1">Zf-RVT domain-containing protein</fullName>
    </submittedName>
</protein>
<dbReference type="PANTHER" id="PTHR33116:SF66">
    <property type="entry name" value="REVERSE TRANSCRIPTASE ZINC-BINDING DOMAIN-CONTAINING PROTEIN"/>
    <property type="match status" value="1"/>
</dbReference>
<proteinExistence type="predicted"/>
<feature type="non-terminal residue" evidence="1">
    <location>
        <position position="1"/>
    </location>
</feature>
<dbReference type="AlphaFoldDB" id="A0A1Q3DJA1"/>
<dbReference type="EMBL" id="BDDD01009352">
    <property type="protein sequence ID" value="GAV92298.1"/>
    <property type="molecule type" value="Genomic_DNA"/>
</dbReference>
<dbReference type="InParanoid" id="A0A1Q3DJA1"/>
<accession>A0A1Q3DJA1</accession>
<reference evidence="2" key="1">
    <citation type="submission" date="2016-04" db="EMBL/GenBank/DDBJ databases">
        <title>Cephalotus genome sequencing.</title>
        <authorList>
            <person name="Fukushima K."/>
            <person name="Hasebe M."/>
            <person name="Fang X."/>
        </authorList>
    </citation>
    <scope>NUCLEOTIDE SEQUENCE [LARGE SCALE GENOMIC DNA]</scope>
    <source>
        <strain evidence="2">cv. St1</strain>
    </source>
</reference>
<evidence type="ECO:0000313" key="2">
    <source>
        <dbReference type="Proteomes" id="UP000187406"/>
    </source>
</evidence>
<evidence type="ECO:0000313" key="1">
    <source>
        <dbReference type="EMBL" id="GAV92298.1"/>
    </source>
</evidence>
<dbReference type="Proteomes" id="UP000187406">
    <property type="component" value="Unassembled WGS sequence"/>
</dbReference>
<organism evidence="1 2">
    <name type="scientific">Cephalotus follicularis</name>
    <name type="common">Albany pitcher plant</name>
    <dbReference type="NCBI Taxonomy" id="3775"/>
    <lineage>
        <taxon>Eukaryota</taxon>
        <taxon>Viridiplantae</taxon>
        <taxon>Streptophyta</taxon>
        <taxon>Embryophyta</taxon>
        <taxon>Tracheophyta</taxon>
        <taxon>Spermatophyta</taxon>
        <taxon>Magnoliopsida</taxon>
        <taxon>eudicotyledons</taxon>
        <taxon>Gunneridae</taxon>
        <taxon>Pentapetalae</taxon>
        <taxon>rosids</taxon>
        <taxon>fabids</taxon>
        <taxon>Oxalidales</taxon>
        <taxon>Cephalotaceae</taxon>
        <taxon>Cephalotus</taxon>
    </lineage>
</organism>
<name>A0A1Q3DJA1_CEPFO</name>